<keyword evidence="1" id="KW-1133">Transmembrane helix</keyword>
<accession>A0AAP2DIV5</accession>
<dbReference type="GO" id="GO:0016989">
    <property type="term" value="F:sigma factor antagonist activity"/>
    <property type="evidence" value="ECO:0007669"/>
    <property type="project" value="TreeGrafter"/>
</dbReference>
<dbReference type="Gene3D" id="3.55.50.30">
    <property type="match status" value="1"/>
</dbReference>
<evidence type="ECO:0000313" key="5">
    <source>
        <dbReference type="Proteomes" id="UP001319200"/>
    </source>
</evidence>
<dbReference type="PANTHER" id="PTHR30273">
    <property type="entry name" value="PERIPLASMIC SIGNAL SENSOR AND SIGMA FACTOR ACTIVATOR FECR-RELATED"/>
    <property type="match status" value="1"/>
</dbReference>
<keyword evidence="5" id="KW-1185">Reference proteome</keyword>
<dbReference type="AlphaFoldDB" id="A0AAP2DIV5"/>
<dbReference type="InterPro" id="IPR032508">
    <property type="entry name" value="FecR_C"/>
</dbReference>
<keyword evidence="1" id="KW-0812">Transmembrane</keyword>
<keyword evidence="1" id="KW-0472">Membrane</keyword>
<dbReference type="RefSeq" id="WP_254162990.1">
    <property type="nucleotide sequence ID" value="NZ_JAHESF010000008.1"/>
</dbReference>
<feature type="transmembrane region" description="Helical" evidence="1">
    <location>
        <begin position="66"/>
        <end position="89"/>
    </location>
</feature>
<dbReference type="Gene3D" id="2.60.120.1440">
    <property type="match status" value="1"/>
</dbReference>
<dbReference type="PANTHER" id="PTHR30273:SF2">
    <property type="entry name" value="PROTEIN FECR"/>
    <property type="match status" value="1"/>
</dbReference>
<evidence type="ECO:0000259" key="3">
    <source>
        <dbReference type="Pfam" id="PF16344"/>
    </source>
</evidence>
<evidence type="ECO:0000259" key="2">
    <source>
        <dbReference type="Pfam" id="PF04773"/>
    </source>
</evidence>
<dbReference type="PIRSF" id="PIRSF018266">
    <property type="entry name" value="FecR"/>
    <property type="match status" value="1"/>
</dbReference>
<reference evidence="4 5" key="1">
    <citation type="submission" date="2021-05" db="EMBL/GenBank/DDBJ databases">
        <title>A Polyphasic approach of four new species of the genus Ohtaekwangia: Ohtaekwangia histidinii sp. nov., Ohtaekwangia cretensis sp. nov., Ohtaekwangia indiensis sp. nov., Ohtaekwangia reichenbachii sp. nov. from diverse environment.</title>
        <authorList>
            <person name="Octaviana S."/>
        </authorList>
    </citation>
    <scope>NUCLEOTIDE SEQUENCE [LARGE SCALE GENOMIC DNA]</scope>
    <source>
        <strain evidence="4 5">PWU4</strain>
    </source>
</reference>
<gene>
    <name evidence="4" type="ORF">KK083_09900</name>
</gene>
<dbReference type="InterPro" id="IPR006860">
    <property type="entry name" value="FecR"/>
</dbReference>
<protein>
    <submittedName>
        <fullName evidence="4">FecR domain-containing protein</fullName>
    </submittedName>
</protein>
<dbReference type="Pfam" id="PF16344">
    <property type="entry name" value="FecR_C"/>
    <property type="match status" value="1"/>
</dbReference>
<dbReference type="Proteomes" id="UP001319200">
    <property type="component" value="Unassembled WGS sequence"/>
</dbReference>
<dbReference type="Pfam" id="PF04773">
    <property type="entry name" value="FecR"/>
    <property type="match status" value="1"/>
</dbReference>
<name>A0AAP2DIV5_9BACT</name>
<organism evidence="4 5">
    <name type="scientific">Chryseosolibacter histidini</name>
    <dbReference type="NCBI Taxonomy" id="2782349"/>
    <lineage>
        <taxon>Bacteria</taxon>
        <taxon>Pseudomonadati</taxon>
        <taxon>Bacteroidota</taxon>
        <taxon>Cytophagia</taxon>
        <taxon>Cytophagales</taxon>
        <taxon>Chryseotaleaceae</taxon>
        <taxon>Chryseosolibacter</taxon>
    </lineage>
</organism>
<proteinExistence type="predicted"/>
<comment type="caution">
    <text evidence="4">The sequence shown here is derived from an EMBL/GenBank/DDBJ whole genome shotgun (WGS) entry which is preliminary data.</text>
</comment>
<sequence>MEPQEFKKLLDKYSKGECDAAEEKIILEWYENIGAKGQWQKETVSPEMEARLWSKIRPQSPPKRSLFFYVVGAAATFLVLAVAAVGLYLTSGKKSTSQQATPADRWVAQNHSLSFEANTGDTPREVRLPDESIVTLKPGSELRFSENFSGDKREVYLSGEAFFQVQKDATRPFLVYSNEVVTKVLGTSFNIRAYANDQEVTVAVKTGKVSVYTNMDDAEGKGDVKQTQPEVILTPNYQVVYNRQKDQVRKQVVEMPEIILPEPTLFEMQYDGVPVSKIFAVLEENYGVDITFDESQLKNCTLTTSMSDEGFYERIEIICRAIGAEYVETDAGITIRSHGCL</sequence>
<evidence type="ECO:0000313" key="4">
    <source>
        <dbReference type="EMBL" id="MBT1697188.1"/>
    </source>
</evidence>
<feature type="domain" description="Protein FecR C-terminal" evidence="3">
    <location>
        <begin position="270"/>
        <end position="335"/>
    </location>
</feature>
<dbReference type="InterPro" id="IPR012373">
    <property type="entry name" value="Ferrdict_sens_TM"/>
</dbReference>
<dbReference type="EMBL" id="JAHESF010000008">
    <property type="protein sequence ID" value="MBT1697188.1"/>
    <property type="molecule type" value="Genomic_DNA"/>
</dbReference>
<feature type="domain" description="FecR protein" evidence="2">
    <location>
        <begin position="119"/>
        <end position="209"/>
    </location>
</feature>
<evidence type="ECO:0000256" key="1">
    <source>
        <dbReference type="SAM" id="Phobius"/>
    </source>
</evidence>